<organism evidence="2 3">
    <name type="scientific">Oryza meyeriana var. granulata</name>
    <dbReference type="NCBI Taxonomy" id="110450"/>
    <lineage>
        <taxon>Eukaryota</taxon>
        <taxon>Viridiplantae</taxon>
        <taxon>Streptophyta</taxon>
        <taxon>Embryophyta</taxon>
        <taxon>Tracheophyta</taxon>
        <taxon>Spermatophyta</taxon>
        <taxon>Magnoliopsida</taxon>
        <taxon>Liliopsida</taxon>
        <taxon>Poales</taxon>
        <taxon>Poaceae</taxon>
        <taxon>BOP clade</taxon>
        <taxon>Oryzoideae</taxon>
        <taxon>Oryzeae</taxon>
        <taxon>Oryzinae</taxon>
        <taxon>Oryza</taxon>
        <taxon>Oryza meyeriana</taxon>
    </lineage>
</organism>
<dbReference type="OrthoDB" id="59690at2759"/>
<protein>
    <submittedName>
        <fullName evidence="2">Uncharacterized protein</fullName>
    </submittedName>
</protein>
<dbReference type="InterPro" id="IPR012340">
    <property type="entry name" value="NA-bd_OB-fold"/>
</dbReference>
<feature type="transmembrane region" description="Helical" evidence="1">
    <location>
        <begin position="127"/>
        <end position="147"/>
    </location>
</feature>
<evidence type="ECO:0000313" key="2">
    <source>
        <dbReference type="EMBL" id="KAF0927424.1"/>
    </source>
</evidence>
<dbReference type="PANTHER" id="PTHR33962">
    <property type="entry name" value="RECQ-MEDIATED GENOME INSTABILITY PROTEIN 2 RMI2"/>
    <property type="match status" value="1"/>
</dbReference>
<dbReference type="GO" id="GO:0043007">
    <property type="term" value="P:maintenance of rDNA"/>
    <property type="evidence" value="ECO:0007669"/>
    <property type="project" value="TreeGrafter"/>
</dbReference>
<reference evidence="2 3" key="1">
    <citation type="submission" date="2019-11" db="EMBL/GenBank/DDBJ databases">
        <title>Whole genome sequence of Oryza granulata.</title>
        <authorList>
            <person name="Li W."/>
        </authorList>
    </citation>
    <scope>NUCLEOTIDE SEQUENCE [LARGE SCALE GENOMIC DNA]</scope>
    <source>
        <strain evidence="3">cv. Menghai</strain>
        <tissue evidence="2">Leaf</tissue>
    </source>
</reference>
<dbReference type="GO" id="GO:0006281">
    <property type="term" value="P:DNA repair"/>
    <property type="evidence" value="ECO:0007669"/>
    <property type="project" value="TreeGrafter"/>
</dbReference>
<dbReference type="AlphaFoldDB" id="A0A6G1ES18"/>
<proteinExistence type="predicted"/>
<dbReference type="Gene3D" id="2.40.50.140">
    <property type="entry name" value="Nucleic acid-binding proteins"/>
    <property type="match status" value="1"/>
</dbReference>
<comment type="caution">
    <text evidence="2">The sequence shown here is derived from an EMBL/GenBank/DDBJ whole genome shotgun (WGS) entry which is preliminary data.</text>
</comment>
<keyword evidence="3" id="KW-1185">Reference proteome</keyword>
<feature type="transmembrane region" description="Helical" evidence="1">
    <location>
        <begin position="159"/>
        <end position="186"/>
    </location>
</feature>
<dbReference type="GO" id="GO:0005829">
    <property type="term" value="C:cytosol"/>
    <property type="evidence" value="ECO:0007669"/>
    <property type="project" value="TreeGrafter"/>
</dbReference>
<keyword evidence="1" id="KW-0472">Membrane</keyword>
<dbReference type="Pfam" id="PF16100">
    <property type="entry name" value="RMI2"/>
    <property type="match status" value="1"/>
</dbReference>
<evidence type="ECO:0000256" key="1">
    <source>
        <dbReference type="SAM" id="Phobius"/>
    </source>
</evidence>
<accession>A0A6G1ES18</accession>
<sequence length="188" mass="20413">MEGSAAPPPPPKRNNMDYSLAALKLFGCQLAGATEASSSDGTSQAQMLYGIRFQRVWLQGVVVLADYRVGAGHLLLDDGSSVAEITLTPKEAEGQPWREGMYVMVIGSYSGKDSLPRANRPVIKVPVTSLILFVPTFSVLTCIFLSIHITRGSLLAVPLFCYFCPYSICISMFDIANICSLTLAWLND</sequence>
<name>A0A6G1ES18_9ORYZ</name>
<keyword evidence="1" id="KW-0812">Transmembrane</keyword>
<dbReference type="GO" id="GO:0033045">
    <property type="term" value="P:regulation of sister chromatid segregation"/>
    <property type="evidence" value="ECO:0007669"/>
    <property type="project" value="TreeGrafter"/>
</dbReference>
<evidence type="ECO:0000313" key="3">
    <source>
        <dbReference type="Proteomes" id="UP000479710"/>
    </source>
</evidence>
<dbReference type="Proteomes" id="UP000479710">
    <property type="component" value="Unassembled WGS sequence"/>
</dbReference>
<keyword evidence="1" id="KW-1133">Transmembrane helix</keyword>
<dbReference type="GO" id="GO:0016607">
    <property type="term" value="C:nuclear speck"/>
    <property type="evidence" value="ECO:0007669"/>
    <property type="project" value="TreeGrafter"/>
</dbReference>
<dbReference type="InterPro" id="IPR032245">
    <property type="entry name" value="RMI2"/>
</dbReference>
<dbReference type="EMBL" id="SPHZ02000003">
    <property type="protein sequence ID" value="KAF0927424.1"/>
    <property type="molecule type" value="Genomic_DNA"/>
</dbReference>
<dbReference type="PANTHER" id="PTHR33962:SF1">
    <property type="entry name" value="RECQ-MEDIATED GENOME INSTABILITY PROTEIN 2"/>
    <property type="match status" value="1"/>
</dbReference>
<dbReference type="GO" id="GO:2000042">
    <property type="term" value="P:negative regulation of double-strand break repair via homologous recombination"/>
    <property type="evidence" value="ECO:0007669"/>
    <property type="project" value="TreeGrafter"/>
</dbReference>
<gene>
    <name evidence="2" type="ORF">E2562_032728</name>
</gene>